<evidence type="ECO:0000313" key="1">
    <source>
        <dbReference type="EMBL" id="KYO47465.1"/>
    </source>
</evidence>
<dbReference type="SUPFAM" id="SSF47943">
    <property type="entry name" value="Retrovirus capsid protein, N-terminal core domain"/>
    <property type="match status" value="1"/>
</dbReference>
<keyword evidence="2" id="KW-1185">Reference proteome</keyword>
<comment type="caution">
    <text evidence="1">The sequence shown here is derived from an EMBL/GenBank/DDBJ whole genome shotgun (WGS) entry which is preliminary data.</text>
</comment>
<dbReference type="InterPro" id="IPR008919">
    <property type="entry name" value="Retrov_capsid_N"/>
</dbReference>
<dbReference type="GO" id="GO:0016032">
    <property type="term" value="P:viral process"/>
    <property type="evidence" value="ECO:0007669"/>
    <property type="project" value="InterPro"/>
</dbReference>
<reference evidence="1 2" key="1">
    <citation type="journal article" date="2012" name="Genome Biol.">
        <title>Sequencing three crocodilian genomes to illuminate the evolution of archosaurs and amniotes.</title>
        <authorList>
            <person name="St John J.A."/>
            <person name="Braun E.L."/>
            <person name="Isberg S.R."/>
            <person name="Miles L.G."/>
            <person name="Chong A.Y."/>
            <person name="Gongora J."/>
            <person name="Dalzell P."/>
            <person name="Moran C."/>
            <person name="Bed'hom B."/>
            <person name="Abzhanov A."/>
            <person name="Burgess S.C."/>
            <person name="Cooksey A.M."/>
            <person name="Castoe T.A."/>
            <person name="Crawford N.G."/>
            <person name="Densmore L.D."/>
            <person name="Drew J.C."/>
            <person name="Edwards S.V."/>
            <person name="Faircloth B.C."/>
            <person name="Fujita M.K."/>
            <person name="Greenwold M.J."/>
            <person name="Hoffmann F.G."/>
            <person name="Howard J.M."/>
            <person name="Iguchi T."/>
            <person name="Janes D.E."/>
            <person name="Khan S.Y."/>
            <person name="Kohno S."/>
            <person name="de Koning A.J."/>
            <person name="Lance S.L."/>
            <person name="McCarthy F.M."/>
            <person name="McCormack J.E."/>
            <person name="Merchant M.E."/>
            <person name="Peterson D.G."/>
            <person name="Pollock D.D."/>
            <person name="Pourmand N."/>
            <person name="Raney B.J."/>
            <person name="Roessler K.A."/>
            <person name="Sanford J.R."/>
            <person name="Sawyer R.H."/>
            <person name="Schmidt C.J."/>
            <person name="Triplett E.W."/>
            <person name="Tuberville T.D."/>
            <person name="Venegas-Anaya M."/>
            <person name="Howard J.T."/>
            <person name="Jarvis E.D."/>
            <person name="Guillette L.J.Jr."/>
            <person name="Glenn T.C."/>
            <person name="Green R.E."/>
            <person name="Ray D.A."/>
        </authorList>
    </citation>
    <scope>NUCLEOTIDE SEQUENCE [LARGE SCALE GENOMIC DNA]</scope>
    <source>
        <strain evidence="1">KSC_2009_1</strain>
    </source>
</reference>
<proteinExistence type="predicted"/>
<name>A0A151PFB6_ALLMI</name>
<organism evidence="1 2">
    <name type="scientific">Alligator mississippiensis</name>
    <name type="common">American alligator</name>
    <dbReference type="NCBI Taxonomy" id="8496"/>
    <lineage>
        <taxon>Eukaryota</taxon>
        <taxon>Metazoa</taxon>
        <taxon>Chordata</taxon>
        <taxon>Craniata</taxon>
        <taxon>Vertebrata</taxon>
        <taxon>Euteleostomi</taxon>
        <taxon>Archelosauria</taxon>
        <taxon>Archosauria</taxon>
        <taxon>Crocodylia</taxon>
        <taxon>Alligatoridae</taxon>
        <taxon>Alligatorinae</taxon>
        <taxon>Alligator</taxon>
    </lineage>
</organism>
<protein>
    <submittedName>
        <fullName evidence="1">Uncharacterized protein</fullName>
    </submittedName>
</protein>
<gene>
    <name evidence="1" type="ORF">Y1Q_0019602</name>
</gene>
<accession>A0A151PFB6</accession>
<dbReference type="Proteomes" id="UP000050525">
    <property type="component" value="Unassembled WGS sequence"/>
</dbReference>
<evidence type="ECO:0000313" key="2">
    <source>
        <dbReference type="Proteomes" id="UP000050525"/>
    </source>
</evidence>
<dbReference type="AlphaFoldDB" id="A0A151PFB6"/>
<dbReference type="EMBL" id="AKHW03000416">
    <property type="protein sequence ID" value="KYO47465.1"/>
    <property type="molecule type" value="Genomic_DNA"/>
</dbReference>
<dbReference type="Gene3D" id="1.10.375.10">
    <property type="entry name" value="Human Immunodeficiency Virus Type 1 Capsid Protein"/>
    <property type="match status" value="1"/>
</dbReference>
<sequence length="66" mass="7781">MMSLLDVLLTPEERRMVVNKAREYVEKEITAGRLHGNKDNHVPIQKPDWNPDQDMTSIHAYREHIL</sequence>